<dbReference type="Proteomes" id="UP000694660">
    <property type="component" value="Unassembled WGS sequence"/>
</dbReference>
<protein>
    <submittedName>
        <fullName evidence="3">Chalcone isomerase family protein</fullName>
    </submittedName>
</protein>
<keyword evidence="1" id="KW-0732">Signal</keyword>
<reference evidence="4" key="1">
    <citation type="journal article" date="2022" name="ISME J.">
        <title>Genetic and phylogenetic analysis of dissimilatory iodate-reducing bacteria identifies potential niches across the world's oceans.</title>
        <authorList>
            <person name="Reyes-Umana V."/>
            <person name="Henning Z."/>
            <person name="Lee K."/>
            <person name="Barnum T.P."/>
            <person name="Coates J.D."/>
        </authorList>
    </citation>
    <scope>NUCLEOTIDE SEQUENCE [LARGE SCALE GENOMIC DNA]</scope>
    <source>
        <strain evidence="4">IR12</strain>
    </source>
</reference>
<evidence type="ECO:0000256" key="1">
    <source>
        <dbReference type="SAM" id="SignalP"/>
    </source>
</evidence>
<dbReference type="RefSeq" id="WP_214361809.1">
    <property type="nucleotide sequence ID" value="NZ_JAEKFT010000013.1"/>
</dbReference>
<feature type="signal peptide" evidence="1">
    <location>
        <begin position="1"/>
        <end position="19"/>
    </location>
</feature>
<dbReference type="InterPro" id="IPR036298">
    <property type="entry name" value="Chalcone_isomerase_sf"/>
</dbReference>
<organism evidence="3 4">
    <name type="scientific">Denitromonas iodatirespirans</name>
    <dbReference type="NCBI Taxonomy" id="2795389"/>
    <lineage>
        <taxon>Bacteria</taxon>
        <taxon>Pseudomonadati</taxon>
        <taxon>Pseudomonadota</taxon>
        <taxon>Betaproteobacteria</taxon>
        <taxon>Rhodocyclales</taxon>
        <taxon>Zoogloeaceae</taxon>
        <taxon>Denitromonas</taxon>
    </lineage>
</organism>
<feature type="domain" description="Chalcone isomerase" evidence="2">
    <location>
        <begin position="20"/>
        <end position="188"/>
    </location>
</feature>
<dbReference type="Pfam" id="PF16036">
    <property type="entry name" value="Chalcone_3"/>
    <property type="match status" value="1"/>
</dbReference>
<gene>
    <name evidence="3" type="ORF">I8J34_12730</name>
</gene>
<dbReference type="AlphaFoldDB" id="A0A944DCP2"/>
<dbReference type="GO" id="GO:0016872">
    <property type="term" value="F:intramolecular lyase activity"/>
    <property type="evidence" value="ECO:0007669"/>
    <property type="project" value="InterPro"/>
</dbReference>
<dbReference type="PANTHER" id="PTHR47698">
    <property type="entry name" value="FATTY-ACID-BINDING PROTEIN 3, CHLOROPLASTIC"/>
    <property type="match status" value="1"/>
</dbReference>
<feature type="chain" id="PRO_5038133512" evidence="1">
    <location>
        <begin position="20"/>
        <end position="189"/>
    </location>
</feature>
<accession>A0A944DCP2</accession>
<comment type="caution">
    <text evidence="3">The sequence shown here is derived from an EMBL/GenBank/DDBJ whole genome shotgun (WGS) entry which is preliminary data.</text>
</comment>
<dbReference type="InterPro" id="IPR016088">
    <property type="entry name" value="Chalcone_isomerase_3-sand"/>
</dbReference>
<evidence type="ECO:0000259" key="2">
    <source>
        <dbReference type="Pfam" id="PF16036"/>
    </source>
</evidence>
<evidence type="ECO:0000313" key="3">
    <source>
        <dbReference type="EMBL" id="MBT0962038.1"/>
    </source>
</evidence>
<dbReference type="PANTHER" id="PTHR47698:SF2">
    <property type="entry name" value="FATTY-ACID-BINDING PROTEIN 3, CHLOROPLASTIC"/>
    <property type="match status" value="1"/>
</dbReference>
<keyword evidence="3" id="KW-0413">Isomerase</keyword>
<dbReference type="InterPro" id="IPR016087">
    <property type="entry name" value="Chalcone_isomerase"/>
</dbReference>
<proteinExistence type="predicted"/>
<dbReference type="SUPFAM" id="SSF54626">
    <property type="entry name" value="Chalcone isomerase"/>
    <property type="match status" value="1"/>
</dbReference>
<keyword evidence="4" id="KW-1185">Reference proteome</keyword>
<name>A0A944DCP2_DENI1</name>
<dbReference type="Gene3D" id="3.50.70.10">
    <property type="match status" value="1"/>
</dbReference>
<evidence type="ECO:0000313" key="4">
    <source>
        <dbReference type="Proteomes" id="UP000694660"/>
    </source>
</evidence>
<sequence length="189" mass="19843">MKKLLGALCASLALASAHAAVEVAGVKFDDHSQMAGQTLQLNGAGLRTKFVFKVYAMGLYLPAKAKGAQAVLASDGPRRIDIVTLRDLTAEQFADALSEGLKKNLSEAEQQALKADSEAFRATLLALKEAKEGTRIQIDFVPGGGTRLVVNGSPKGDPIGGLDFSNALLRVWIGEAPAQGDLKQALIGE</sequence>
<dbReference type="EMBL" id="JAEKFT010000013">
    <property type="protein sequence ID" value="MBT0962038.1"/>
    <property type="molecule type" value="Genomic_DNA"/>
</dbReference>